<accession>A0A2P2PDY9</accession>
<reference evidence="1" key="1">
    <citation type="submission" date="2018-02" db="EMBL/GenBank/DDBJ databases">
        <title>Rhizophora mucronata_Transcriptome.</title>
        <authorList>
            <person name="Meera S.P."/>
            <person name="Sreeshan A."/>
            <person name="Augustine A."/>
        </authorList>
    </citation>
    <scope>NUCLEOTIDE SEQUENCE</scope>
    <source>
        <tissue evidence="1">Leaf</tissue>
    </source>
</reference>
<proteinExistence type="predicted"/>
<dbReference type="AlphaFoldDB" id="A0A2P2PDY9"/>
<protein>
    <submittedName>
        <fullName evidence="1">Uncharacterized protein</fullName>
    </submittedName>
</protein>
<evidence type="ECO:0000313" key="1">
    <source>
        <dbReference type="EMBL" id="MBX52940.1"/>
    </source>
</evidence>
<sequence>MSIVTFQSIILQLMYSRQVVKVKPTK</sequence>
<name>A0A2P2PDY9_RHIMU</name>
<dbReference type="EMBL" id="GGEC01072456">
    <property type="protein sequence ID" value="MBX52940.1"/>
    <property type="molecule type" value="Transcribed_RNA"/>
</dbReference>
<organism evidence="1">
    <name type="scientific">Rhizophora mucronata</name>
    <name type="common">Asiatic mangrove</name>
    <dbReference type="NCBI Taxonomy" id="61149"/>
    <lineage>
        <taxon>Eukaryota</taxon>
        <taxon>Viridiplantae</taxon>
        <taxon>Streptophyta</taxon>
        <taxon>Embryophyta</taxon>
        <taxon>Tracheophyta</taxon>
        <taxon>Spermatophyta</taxon>
        <taxon>Magnoliopsida</taxon>
        <taxon>eudicotyledons</taxon>
        <taxon>Gunneridae</taxon>
        <taxon>Pentapetalae</taxon>
        <taxon>rosids</taxon>
        <taxon>fabids</taxon>
        <taxon>Malpighiales</taxon>
        <taxon>Rhizophoraceae</taxon>
        <taxon>Rhizophora</taxon>
    </lineage>
</organism>